<dbReference type="AlphaFoldDB" id="A0A8T1AZ60"/>
<protein>
    <submittedName>
        <fullName evidence="1">Uncharacterized protein</fullName>
    </submittedName>
</protein>
<name>A0A8T1AZ60_9STRA</name>
<dbReference type="Proteomes" id="UP000736787">
    <property type="component" value="Unassembled WGS sequence"/>
</dbReference>
<gene>
    <name evidence="1" type="ORF">PC117_g24578</name>
</gene>
<accession>A0A8T1AZ60</accession>
<comment type="caution">
    <text evidence="1">The sequence shown here is derived from an EMBL/GenBank/DDBJ whole genome shotgun (WGS) entry which is preliminary data.</text>
</comment>
<dbReference type="EMBL" id="RCMK01001682">
    <property type="protein sequence ID" value="KAG2889986.1"/>
    <property type="molecule type" value="Genomic_DNA"/>
</dbReference>
<organism evidence="1 2">
    <name type="scientific">Phytophthora cactorum</name>
    <dbReference type="NCBI Taxonomy" id="29920"/>
    <lineage>
        <taxon>Eukaryota</taxon>
        <taxon>Sar</taxon>
        <taxon>Stramenopiles</taxon>
        <taxon>Oomycota</taxon>
        <taxon>Peronosporomycetes</taxon>
        <taxon>Peronosporales</taxon>
        <taxon>Peronosporaceae</taxon>
        <taxon>Phytophthora</taxon>
    </lineage>
</organism>
<proteinExistence type="predicted"/>
<sequence length="230" mass="24614">MAPINDVWTRNHGSAEVLMVVEGVASASTTTTHALPLCPLVVWNHGSAFLMTKTIALLARYPLLRGFLFQLSLIPKTIALLGRFLFFLGFFFQLSLVPNTIALSPSFAFFLCLTCSVLFLIGAIALTLRLLSSTDPLPLGVYGSSAVSLRGRQVGTSSASSPSVSCPSTFLLRSGHGCAPPSNLFSLELATLSLKVLRASNSLLHHVVSRGIMSGLPDADRSCFSRRCDL</sequence>
<evidence type="ECO:0000313" key="2">
    <source>
        <dbReference type="Proteomes" id="UP000736787"/>
    </source>
</evidence>
<reference evidence="1" key="1">
    <citation type="submission" date="2018-10" db="EMBL/GenBank/DDBJ databases">
        <title>Effector identification in a new, highly contiguous assembly of the strawberry crown rot pathogen Phytophthora cactorum.</title>
        <authorList>
            <person name="Armitage A.D."/>
            <person name="Nellist C.F."/>
            <person name="Bates H."/>
            <person name="Vickerstaff R.J."/>
            <person name="Harrison R.J."/>
        </authorList>
    </citation>
    <scope>NUCLEOTIDE SEQUENCE</scope>
    <source>
        <strain evidence="1">4040</strain>
    </source>
</reference>
<dbReference type="VEuPathDB" id="FungiDB:PC110_g23593"/>
<evidence type="ECO:0000313" key="1">
    <source>
        <dbReference type="EMBL" id="KAG2889986.1"/>
    </source>
</evidence>